<feature type="transmembrane region" description="Helical" evidence="1">
    <location>
        <begin position="33"/>
        <end position="53"/>
    </location>
</feature>
<keyword evidence="1" id="KW-0812">Transmembrane</keyword>
<feature type="domain" description="CD-NTase-associated protein 16 NUDIX" evidence="2">
    <location>
        <begin position="74"/>
        <end position="269"/>
    </location>
</feature>
<evidence type="ECO:0000259" key="2">
    <source>
        <dbReference type="Pfam" id="PF18167"/>
    </source>
</evidence>
<dbReference type="Pfam" id="PF18167">
    <property type="entry name" value="Sa_NUDIX"/>
    <property type="match status" value="1"/>
</dbReference>
<dbReference type="AlphaFoldDB" id="A0A1I7AIQ5"/>
<dbReference type="EMBL" id="FPAS01000003">
    <property type="protein sequence ID" value="SFT74832.1"/>
    <property type="molecule type" value="Genomic_DNA"/>
</dbReference>
<dbReference type="Proteomes" id="UP000236454">
    <property type="component" value="Unassembled WGS sequence"/>
</dbReference>
<proteinExistence type="predicted"/>
<evidence type="ECO:0000256" key="1">
    <source>
        <dbReference type="SAM" id="Phobius"/>
    </source>
</evidence>
<name>A0A1I7AIQ5_9FLAO</name>
<accession>A0A1I7AIQ5</accession>
<dbReference type="STRING" id="477690.SAMN05216474_2133"/>
<dbReference type="InterPro" id="IPR040829">
    <property type="entry name" value="Cap16_NUDIX"/>
</dbReference>
<reference evidence="3 4" key="1">
    <citation type="submission" date="2016-10" db="EMBL/GenBank/DDBJ databases">
        <authorList>
            <person name="de Groot N.N."/>
        </authorList>
    </citation>
    <scope>NUCLEOTIDE SEQUENCE [LARGE SCALE GENOMIC DNA]</scope>
    <source>
        <strain evidence="3 4">CGMCC 1.7005</strain>
    </source>
</reference>
<organism evidence="3 4">
    <name type="scientific">Lishizhenia tianjinensis</name>
    <dbReference type="NCBI Taxonomy" id="477690"/>
    <lineage>
        <taxon>Bacteria</taxon>
        <taxon>Pseudomonadati</taxon>
        <taxon>Bacteroidota</taxon>
        <taxon>Flavobacteriia</taxon>
        <taxon>Flavobacteriales</taxon>
        <taxon>Crocinitomicaceae</taxon>
        <taxon>Lishizhenia</taxon>
    </lineage>
</organism>
<protein>
    <recommendedName>
        <fullName evidence="2">CD-NTase-associated protein 16 NUDIX domain-containing protein</fullName>
    </recommendedName>
</protein>
<gene>
    <name evidence="3" type="ORF">SAMN05216474_2133</name>
</gene>
<evidence type="ECO:0000313" key="3">
    <source>
        <dbReference type="EMBL" id="SFT74832.1"/>
    </source>
</evidence>
<feature type="transmembrane region" description="Helical" evidence="1">
    <location>
        <begin position="5"/>
        <end position="21"/>
    </location>
</feature>
<dbReference type="RefSeq" id="WP_090249243.1">
    <property type="nucleotide sequence ID" value="NZ_FPAS01000003.1"/>
</dbReference>
<sequence length="273" mass="32626">MIKLYFSLIAFILSIIGLYFYETNWRTTEHHEIIHDLLIGFPFATGGFILNFISENRGALLLALKCHFKKNDEIYVSLSYLFKIKIKGDNKYLMVKSNKITNQYQPVGGVYKRFPSITDKWRKWGAKETSNDRCNSDDLRFKVKRKFIPEIRKWFYKKENREVDVWREFCEELLSTGILPKNIFEHIKPEFLYSIEESLIFRKGQEIKQFLIYDVFTINFSSEQEQAVIDLLEQAEITDKYAFVEESDLDKELFNINKIEYQLGYHARYLKPH</sequence>
<evidence type="ECO:0000313" key="4">
    <source>
        <dbReference type="Proteomes" id="UP000236454"/>
    </source>
</evidence>
<keyword evidence="1" id="KW-1133">Transmembrane helix</keyword>
<dbReference type="OrthoDB" id="791606at2"/>
<keyword evidence="1" id="KW-0472">Membrane</keyword>
<keyword evidence="4" id="KW-1185">Reference proteome</keyword>